<dbReference type="OrthoDB" id="23976at10239"/>
<name>Q6J1P1_9CAUD</name>
<evidence type="ECO:0000313" key="3">
    <source>
        <dbReference type="Proteomes" id="UP000001297"/>
    </source>
</evidence>
<feature type="domain" description="DUF6378" evidence="1">
    <location>
        <begin position="9"/>
        <end position="81"/>
    </location>
</feature>
<dbReference type="EMBL" id="AY605181">
    <property type="protein sequence ID" value="AAT38395.1"/>
    <property type="molecule type" value="Genomic_DNA"/>
</dbReference>
<sequence length="93" mass="10608">MPEINETLAERSARYGKFEDHAALAQNLQDVLRDTKGWDRLAPDQKQALTVIADKIARMLNGDPDYVDNWHDIIGYAKLVEDRLLGRGIYAPR</sequence>
<evidence type="ECO:0000313" key="2">
    <source>
        <dbReference type="EMBL" id="AAT38395.1"/>
    </source>
</evidence>
<accession>Q6J1P1</accession>
<keyword evidence="3" id="KW-1185">Reference proteome</keyword>
<protein>
    <submittedName>
        <fullName evidence="2">Gp36</fullName>
    </submittedName>
</protein>
<dbReference type="KEGG" id="vg:2846119"/>
<evidence type="ECO:0000259" key="1">
    <source>
        <dbReference type="Pfam" id="PF19905"/>
    </source>
</evidence>
<organism evidence="2 3">
    <name type="scientific">Burkholderia phage BcepC6B</name>
    <dbReference type="NCBI Taxonomy" id="2883949"/>
    <lineage>
        <taxon>Viruses</taxon>
        <taxon>Duplodnaviria</taxon>
        <taxon>Heunggongvirae</taxon>
        <taxon>Uroviricota</taxon>
        <taxon>Caudoviricetes</taxon>
        <taxon>Ryyoungvirus</taxon>
        <taxon>Ryyoungvirus bcepC6B</taxon>
    </lineage>
</organism>
<proteinExistence type="predicted"/>
<reference evidence="2 3" key="1">
    <citation type="submission" date="2004-04" db="EMBL/GenBank/DDBJ databases">
        <title>Complete genomic sequence of Burkholderia cepacia complex phage BcepC6B.</title>
        <authorList>
            <person name="Summer E.J."/>
            <person name="Christian B.N."/>
            <person name="Collins J."/>
            <person name="Morrison W."/>
            <person name="Patel P."/>
            <person name="Wells W."/>
            <person name="Mebane L."/>
            <person name="Gonzalez C.F."/>
            <person name="Young R.F."/>
        </authorList>
    </citation>
    <scope>NUCLEOTIDE SEQUENCE [LARGE SCALE GENOMIC DNA]</scope>
</reference>
<dbReference type="Pfam" id="PF19905">
    <property type="entry name" value="DUF6378"/>
    <property type="match status" value="1"/>
</dbReference>
<dbReference type="Proteomes" id="UP000001297">
    <property type="component" value="Segment"/>
</dbReference>
<dbReference type="RefSeq" id="YP_024956.1">
    <property type="nucleotide sequence ID" value="NC_005887.1"/>
</dbReference>
<gene>
    <name evidence="2" type="primary">g36</name>
</gene>
<dbReference type="InterPro" id="IPR045958">
    <property type="entry name" value="DUF6378"/>
</dbReference>